<evidence type="ECO:0000256" key="2">
    <source>
        <dbReference type="ARBA" id="ARBA00022692"/>
    </source>
</evidence>
<dbReference type="PANTHER" id="PTHR28013:SF3">
    <property type="entry name" value="PROTEIN DCV1-RELATED"/>
    <property type="match status" value="1"/>
</dbReference>
<feature type="transmembrane region" description="Helical" evidence="5">
    <location>
        <begin position="92"/>
        <end position="117"/>
    </location>
</feature>
<dbReference type="InterPro" id="IPR051380">
    <property type="entry name" value="pH-response_reg_palI/RIM9"/>
</dbReference>
<dbReference type="GO" id="GO:0032153">
    <property type="term" value="C:cell division site"/>
    <property type="evidence" value="ECO:0007669"/>
    <property type="project" value="TreeGrafter"/>
</dbReference>
<comment type="subcellular location">
    <subcellularLocation>
        <location evidence="1">Membrane</location>
        <topology evidence="1">Multi-pass membrane protein</topology>
    </subcellularLocation>
</comment>
<dbReference type="InterPro" id="IPR009571">
    <property type="entry name" value="SUR7/Rim9-like_fungi"/>
</dbReference>
<evidence type="ECO:0000313" key="7">
    <source>
        <dbReference type="Proteomes" id="UP000054279"/>
    </source>
</evidence>
<evidence type="ECO:0000256" key="3">
    <source>
        <dbReference type="ARBA" id="ARBA00022989"/>
    </source>
</evidence>
<dbReference type="OrthoDB" id="2354757at2759"/>
<feature type="non-terminal residue" evidence="6">
    <location>
        <position position="1"/>
    </location>
</feature>
<dbReference type="HOGENOM" id="CLU_1870137_0_0_1"/>
<evidence type="ECO:0000256" key="4">
    <source>
        <dbReference type="ARBA" id="ARBA00023136"/>
    </source>
</evidence>
<dbReference type="Pfam" id="PF06687">
    <property type="entry name" value="SUR7"/>
    <property type="match status" value="1"/>
</dbReference>
<accession>A0A0C9VF48</accession>
<evidence type="ECO:0000256" key="1">
    <source>
        <dbReference type="ARBA" id="ARBA00004141"/>
    </source>
</evidence>
<keyword evidence="7" id="KW-1185">Reference proteome</keyword>
<dbReference type="GO" id="GO:0005886">
    <property type="term" value="C:plasma membrane"/>
    <property type="evidence" value="ECO:0007669"/>
    <property type="project" value="InterPro"/>
</dbReference>
<dbReference type="GO" id="GO:0035838">
    <property type="term" value="C:growing cell tip"/>
    <property type="evidence" value="ECO:0007669"/>
    <property type="project" value="TreeGrafter"/>
</dbReference>
<gene>
    <name evidence="6" type="ORF">M422DRAFT_179680</name>
</gene>
<name>A0A0C9VF48_SPHS4</name>
<feature type="transmembrane region" description="Helical" evidence="5">
    <location>
        <begin position="12"/>
        <end position="34"/>
    </location>
</feature>
<sequence>NTKLNNAVVHNLTFVFVLHPVAAGLAGLAVLYGLCGAAYSRIGTIFMTLTSTLALLVTLVVWVIDMVLWGIARDRDRFRDVGAKAQYGNANWLTLGALIALILVFARGLLGAVRAIVGGARLLQRTKRSMMNDAYDE</sequence>
<feature type="transmembrane region" description="Helical" evidence="5">
    <location>
        <begin position="46"/>
        <end position="72"/>
    </location>
</feature>
<dbReference type="EMBL" id="KN837180">
    <property type="protein sequence ID" value="KIJ36250.1"/>
    <property type="molecule type" value="Genomic_DNA"/>
</dbReference>
<dbReference type="PANTHER" id="PTHR28013">
    <property type="entry name" value="PROTEIN DCV1-RELATED"/>
    <property type="match status" value="1"/>
</dbReference>
<dbReference type="AlphaFoldDB" id="A0A0C9VF48"/>
<evidence type="ECO:0000256" key="5">
    <source>
        <dbReference type="SAM" id="Phobius"/>
    </source>
</evidence>
<reference evidence="6 7" key="1">
    <citation type="submission" date="2014-06" db="EMBL/GenBank/DDBJ databases">
        <title>Evolutionary Origins and Diversification of the Mycorrhizal Mutualists.</title>
        <authorList>
            <consortium name="DOE Joint Genome Institute"/>
            <consortium name="Mycorrhizal Genomics Consortium"/>
            <person name="Kohler A."/>
            <person name="Kuo A."/>
            <person name="Nagy L.G."/>
            <person name="Floudas D."/>
            <person name="Copeland A."/>
            <person name="Barry K.W."/>
            <person name="Cichocki N."/>
            <person name="Veneault-Fourrey C."/>
            <person name="LaButti K."/>
            <person name="Lindquist E.A."/>
            <person name="Lipzen A."/>
            <person name="Lundell T."/>
            <person name="Morin E."/>
            <person name="Murat C."/>
            <person name="Riley R."/>
            <person name="Ohm R."/>
            <person name="Sun H."/>
            <person name="Tunlid A."/>
            <person name="Henrissat B."/>
            <person name="Grigoriev I.V."/>
            <person name="Hibbett D.S."/>
            <person name="Martin F."/>
        </authorList>
    </citation>
    <scope>NUCLEOTIDE SEQUENCE [LARGE SCALE GENOMIC DNA]</scope>
    <source>
        <strain evidence="6 7">SS14</strain>
    </source>
</reference>
<organism evidence="6 7">
    <name type="scientific">Sphaerobolus stellatus (strain SS14)</name>
    <dbReference type="NCBI Taxonomy" id="990650"/>
    <lineage>
        <taxon>Eukaryota</taxon>
        <taxon>Fungi</taxon>
        <taxon>Dikarya</taxon>
        <taxon>Basidiomycota</taxon>
        <taxon>Agaricomycotina</taxon>
        <taxon>Agaricomycetes</taxon>
        <taxon>Phallomycetidae</taxon>
        <taxon>Geastrales</taxon>
        <taxon>Sphaerobolaceae</taxon>
        <taxon>Sphaerobolus</taxon>
    </lineage>
</organism>
<keyword evidence="3 5" id="KW-1133">Transmembrane helix</keyword>
<proteinExistence type="predicted"/>
<protein>
    <submittedName>
        <fullName evidence="6">Uncharacterized protein</fullName>
    </submittedName>
</protein>
<evidence type="ECO:0000313" key="6">
    <source>
        <dbReference type="EMBL" id="KIJ36250.1"/>
    </source>
</evidence>
<keyword evidence="4 5" id="KW-0472">Membrane</keyword>
<dbReference type="Proteomes" id="UP000054279">
    <property type="component" value="Unassembled WGS sequence"/>
</dbReference>
<keyword evidence="2 5" id="KW-0812">Transmembrane</keyword>